<dbReference type="SMART" id="SM00354">
    <property type="entry name" value="HTH_LACI"/>
    <property type="match status" value="1"/>
</dbReference>
<dbReference type="PROSITE" id="PS50932">
    <property type="entry name" value="HTH_LACI_2"/>
    <property type="match status" value="1"/>
</dbReference>
<proteinExistence type="predicted"/>
<dbReference type="SUPFAM" id="SSF53850">
    <property type="entry name" value="Periplasmic binding protein-like II"/>
    <property type="match status" value="1"/>
</dbReference>
<evidence type="ECO:0000259" key="5">
    <source>
        <dbReference type="PROSITE" id="PS50943"/>
    </source>
</evidence>
<comment type="caution">
    <text evidence="6">The sequence shown here is derived from an EMBL/GenBank/DDBJ whole genome shotgun (WGS) entry which is preliminary data.</text>
</comment>
<dbReference type="InterPro" id="IPR028082">
    <property type="entry name" value="Peripla_BP_I"/>
</dbReference>
<dbReference type="InterPro" id="IPR000843">
    <property type="entry name" value="HTH_LacI"/>
</dbReference>
<reference evidence="6" key="1">
    <citation type="submission" date="2020-10" db="EMBL/GenBank/DDBJ databases">
        <authorList>
            <person name="Gilroy R."/>
        </authorList>
    </citation>
    <scope>NUCLEOTIDE SEQUENCE</scope>
    <source>
        <strain evidence="6">ChiSxjej2B14-6234</strain>
    </source>
</reference>
<protein>
    <submittedName>
        <fullName evidence="6">Extracellular solute-binding protein</fullName>
    </submittedName>
</protein>
<dbReference type="SUPFAM" id="SSF53822">
    <property type="entry name" value="Periplasmic binding protein-like I"/>
    <property type="match status" value="1"/>
</dbReference>
<evidence type="ECO:0000259" key="4">
    <source>
        <dbReference type="PROSITE" id="PS50932"/>
    </source>
</evidence>
<dbReference type="GO" id="GO:0000976">
    <property type="term" value="F:transcription cis-regulatory region binding"/>
    <property type="evidence" value="ECO:0007669"/>
    <property type="project" value="TreeGrafter"/>
</dbReference>
<gene>
    <name evidence="6" type="ORF">IAB73_00525</name>
</gene>
<evidence type="ECO:0000256" key="2">
    <source>
        <dbReference type="ARBA" id="ARBA00023125"/>
    </source>
</evidence>
<keyword evidence="2" id="KW-0238">DNA-binding</keyword>
<dbReference type="EMBL" id="DVFJ01000002">
    <property type="protein sequence ID" value="HIQ70692.1"/>
    <property type="molecule type" value="Genomic_DNA"/>
</dbReference>
<accession>A0A9D0Z7R3</accession>
<dbReference type="SUPFAM" id="SSF47413">
    <property type="entry name" value="lambda repressor-like DNA-binding domains"/>
    <property type="match status" value="1"/>
</dbReference>
<organism evidence="6 7">
    <name type="scientific">Candidatus Onthenecus intestinigallinarum</name>
    <dbReference type="NCBI Taxonomy" id="2840875"/>
    <lineage>
        <taxon>Bacteria</taxon>
        <taxon>Bacillati</taxon>
        <taxon>Bacillota</taxon>
        <taxon>Clostridia</taxon>
        <taxon>Eubacteriales</taxon>
        <taxon>Candidatus Onthenecus</taxon>
    </lineage>
</organism>
<dbReference type="PROSITE" id="PS50943">
    <property type="entry name" value="HTH_CROC1"/>
    <property type="match status" value="1"/>
</dbReference>
<dbReference type="InterPro" id="IPR001387">
    <property type="entry name" value="Cro/C1-type_HTH"/>
</dbReference>
<dbReference type="InterPro" id="IPR006059">
    <property type="entry name" value="SBP"/>
</dbReference>
<keyword evidence="1" id="KW-0805">Transcription regulation</keyword>
<dbReference type="Proteomes" id="UP000886887">
    <property type="component" value="Unassembled WGS sequence"/>
</dbReference>
<dbReference type="PRINTS" id="PR00036">
    <property type="entry name" value="HTHLACI"/>
</dbReference>
<evidence type="ECO:0000256" key="1">
    <source>
        <dbReference type="ARBA" id="ARBA00023015"/>
    </source>
</evidence>
<evidence type="ECO:0000313" key="6">
    <source>
        <dbReference type="EMBL" id="HIQ70692.1"/>
    </source>
</evidence>
<feature type="domain" description="HTH cro/C1-type" evidence="5">
    <location>
        <begin position="3"/>
        <end position="50"/>
    </location>
</feature>
<sequence length="722" mass="79606">MPTIKDIARLAGVSHGTVSNVLNGRGNVSFEKIKRVQDAARQLGYSPDDRARRLRQTDDQVIGIILPNLAEAGYTTLFVSISSKMQAHGYRCELYVTNDIPAQEEAALAELAGKRVRGAVLVSCQPEGSPAREMLERTDARVVALVRETACDKAFIGFDVEEIAARAVSMLRESGCRCLCAITGLLVHQSESSLMAALRQALPEHIALTHYQTDSAFADVAAFTCMSAEELPDAVFVTSPVFALKLREACIYRRLPPPVIIALSPTSLIHAGDAVRRIALGWKDMAHTACSMLLGQEKRRRVIFQPARSDVPFACGMAFPPRQKVRALMMDGPDTKALLKLLPDFTALTGIDVEITSLPYQELYRAAVESGGTDRFDVLRLDVAWLSSLAEALLRPFEMKDPVVQSILAPMLESVRKPFSTVGGQVYAFPFTPNVQLQFYRKDLFEDTKVRRQYYESRHRQLAVPENYDQYCDLLRFFSRGENPESPVECGASVVVSTVQCISGEFLPCFYAQRGRLFGADGRPALSEGAVLKALEYYADMYAHARRIDDGRFWNSSVEQFTRGDTAMLHMFINHVYGIANLRKSRIAGQIGFCSVPGHAPLLGGGVLGVARTGQNPEAALEFIRWACSEHIALPFTLLGGISPCRCIYDNPDILDLYPWLSIVPQNLSLARVRSVPAGVSEYAVEVVIGTAVQNLLKGRCTPEGALDWMRTGLEALTQRMA</sequence>
<dbReference type="PANTHER" id="PTHR30146">
    <property type="entry name" value="LACI-RELATED TRANSCRIPTIONAL REPRESSOR"/>
    <property type="match status" value="1"/>
</dbReference>
<dbReference type="Gene3D" id="1.10.260.40">
    <property type="entry name" value="lambda repressor-like DNA-binding domains"/>
    <property type="match status" value="1"/>
</dbReference>
<dbReference type="Gene3D" id="3.40.50.2300">
    <property type="match status" value="2"/>
</dbReference>
<dbReference type="InterPro" id="IPR010982">
    <property type="entry name" value="Lambda_DNA-bd_dom_sf"/>
</dbReference>
<evidence type="ECO:0000256" key="3">
    <source>
        <dbReference type="ARBA" id="ARBA00023163"/>
    </source>
</evidence>
<dbReference type="AlphaFoldDB" id="A0A9D0Z7R3"/>
<keyword evidence="3" id="KW-0804">Transcription</keyword>
<dbReference type="PROSITE" id="PS00356">
    <property type="entry name" value="HTH_LACI_1"/>
    <property type="match status" value="1"/>
</dbReference>
<name>A0A9D0Z7R3_9FIRM</name>
<dbReference type="GO" id="GO:0003700">
    <property type="term" value="F:DNA-binding transcription factor activity"/>
    <property type="evidence" value="ECO:0007669"/>
    <property type="project" value="TreeGrafter"/>
</dbReference>
<dbReference type="CDD" id="cd01392">
    <property type="entry name" value="HTH_LacI"/>
    <property type="match status" value="1"/>
</dbReference>
<evidence type="ECO:0000313" key="7">
    <source>
        <dbReference type="Proteomes" id="UP000886887"/>
    </source>
</evidence>
<dbReference type="PANTHER" id="PTHR30146:SF109">
    <property type="entry name" value="HTH-TYPE TRANSCRIPTIONAL REGULATOR GALS"/>
    <property type="match status" value="1"/>
</dbReference>
<dbReference type="Pfam" id="PF00356">
    <property type="entry name" value="LacI"/>
    <property type="match status" value="1"/>
</dbReference>
<reference evidence="6" key="2">
    <citation type="journal article" date="2021" name="PeerJ">
        <title>Extensive microbial diversity within the chicken gut microbiome revealed by metagenomics and culture.</title>
        <authorList>
            <person name="Gilroy R."/>
            <person name="Ravi A."/>
            <person name="Getino M."/>
            <person name="Pursley I."/>
            <person name="Horton D.L."/>
            <person name="Alikhan N.F."/>
            <person name="Baker D."/>
            <person name="Gharbi K."/>
            <person name="Hall N."/>
            <person name="Watson M."/>
            <person name="Adriaenssens E.M."/>
            <person name="Foster-Nyarko E."/>
            <person name="Jarju S."/>
            <person name="Secka A."/>
            <person name="Antonio M."/>
            <person name="Oren A."/>
            <person name="Chaudhuri R.R."/>
            <person name="La Ragione R."/>
            <person name="Hildebrand F."/>
            <person name="Pallen M.J."/>
        </authorList>
    </citation>
    <scope>NUCLEOTIDE SEQUENCE</scope>
    <source>
        <strain evidence="6">ChiSxjej2B14-6234</strain>
    </source>
</reference>
<dbReference type="Gene3D" id="3.40.190.10">
    <property type="entry name" value="Periplasmic binding protein-like II"/>
    <property type="match status" value="2"/>
</dbReference>
<feature type="domain" description="HTH lacI-type" evidence="4">
    <location>
        <begin position="2"/>
        <end position="56"/>
    </location>
</feature>
<dbReference type="Pfam" id="PF13416">
    <property type="entry name" value="SBP_bac_8"/>
    <property type="match status" value="1"/>
</dbReference>